<dbReference type="InterPro" id="IPR035924">
    <property type="entry name" value="FlaG-like_sf"/>
</dbReference>
<organism evidence="2 3">
    <name type="scientific">Immundisolibacter cernigliae</name>
    <dbReference type="NCBI Taxonomy" id="1810504"/>
    <lineage>
        <taxon>Bacteria</taxon>
        <taxon>Pseudomonadati</taxon>
        <taxon>Pseudomonadota</taxon>
        <taxon>Gammaproteobacteria</taxon>
        <taxon>Immundisolibacterales</taxon>
        <taxon>Immundisolibacteraceae</taxon>
        <taxon>Immundisolibacter</taxon>
    </lineage>
</organism>
<sequence>MDVNFDPALRPPLAVPATPVAEVAALAARQVTAPAKPGLGEQQSFGQDAPAAQARAQRRAEPGESVARLQDHVQTLHRELHFRVDEATGQTVLRVVDADTGALIRQMPSQDALEKRQIIDDMQANSGLLVREQA</sequence>
<dbReference type="SUPFAM" id="SSF160214">
    <property type="entry name" value="FlaG-like"/>
    <property type="match status" value="1"/>
</dbReference>
<dbReference type="EMBL" id="CP014671">
    <property type="protein sequence ID" value="ANX04029.1"/>
    <property type="molecule type" value="Genomic_DNA"/>
</dbReference>
<accession>A0A1B1YTI2</accession>
<feature type="region of interest" description="Disordered" evidence="1">
    <location>
        <begin position="34"/>
        <end position="66"/>
    </location>
</feature>
<evidence type="ECO:0000256" key="1">
    <source>
        <dbReference type="SAM" id="MobiDB-lite"/>
    </source>
</evidence>
<name>A0A1B1YTI2_9GAMM</name>
<dbReference type="STRING" id="1810504.PG2T_07415"/>
<evidence type="ECO:0000313" key="2">
    <source>
        <dbReference type="EMBL" id="ANX04029.1"/>
    </source>
</evidence>
<proteinExistence type="predicted"/>
<dbReference type="KEGG" id="gbi:PG2T_07415"/>
<protein>
    <recommendedName>
        <fullName evidence="4">Flagellar biosynthesis protein FlaG</fullName>
    </recommendedName>
</protein>
<dbReference type="InParanoid" id="A0A1B1YTI2"/>
<evidence type="ECO:0000313" key="3">
    <source>
        <dbReference type="Proteomes" id="UP000092952"/>
    </source>
</evidence>
<dbReference type="Pfam" id="PF03646">
    <property type="entry name" value="FlaG"/>
    <property type="match status" value="1"/>
</dbReference>
<dbReference type="PANTHER" id="PTHR37166:SF1">
    <property type="entry name" value="PROTEIN FLAG"/>
    <property type="match status" value="1"/>
</dbReference>
<keyword evidence="3" id="KW-1185">Reference proteome</keyword>
<dbReference type="AlphaFoldDB" id="A0A1B1YTI2"/>
<evidence type="ECO:0008006" key="4">
    <source>
        <dbReference type="Google" id="ProtNLM"/>
    </source>
</evidence>
<gene>
    <name evidence="2" type="ORF">PG2T_07415</name>
</gene>
<dbReference type="RefSeq" id="WP_083214818.1">
    <property type="nucleotide sequence ID" value="NZ_CP014671.1"/>
</dbReference>
<dbReference type="InterPro" id="IPR005186">
    <property type="entry name" value="FlaG"/>
</dbReference>
<dbReference type="OrthoDB" id="5741693at2"/>
<reference evidence="3" key="1">
    <citation type="submission" date="2016-03" db="EMBL/GenBank/DDBJ databases">
        <title>Complete genome sequence of Solimmundus cernigliae, representing a novel lineage of polycyclic aromatic hydrocarbon degraders within the Gammaproteobacteria.</title>
        <authorList>
            <person name="Singleton D.R."/>
            <person name="Dickey A.N."/>
            <person name="Scholl E.H."/>
            <person name="Wright F.A."/>
            <person name="Aitken M.D."/>
        </authorList>
    </citation>
    <scope>NUCLEOTIDE SEQUENCE [LARGE SCALE GENOMIC DNA]</scope>
    <source>
        <strain evidence="3">TR3.2</strain>
    </source>
</reference>
<dbReference type="Proteomes" id="UP000092952">
    <property type="component" value="Chromosome"/>
</dbReference>
<dbReference type="Gene3D" id="3.30.160.170">
    <property type="entry name" value="FlaG-like"/>
    <property type="match status" value="1"/>
</dbReference>
<dbReference type="PANTHER" id="PTHR37166">
    <property type="entry name" value="PROTEIN FLAG"/>
    <property type="match status" value="1"/>
</dbReference>